<dbReference type="Gene3D" id="3.40.140.10">
    <property type="entry name" value="Cytidine Deaminase, domain 2"/>
    <property type="match status" value="1"/>
</dbReference>
<organism evidence="1">
    <name type="scientific">marine sediment metagenome</name>
    <dbReference type="NCBI Taxonomy" id="412755"/>
    <lineage>
        <taxon>unclassified sequences</taxon>
        <taxon>metagenomes</taxon>
        <taxon>ecological metagenomes</taxon>
    </lineage>
</organism>
<protein>
    <submittedName>
        <fullName evidence="1">Uncharacterized protein</fullName>
    </submittedName>
</protein>
<accession>X1K166</accession>
<dbReference type="EMBL" id="BARU01043683">
    <property type="protein sequence ID" value="GAH83989.1"/>
    <property type="molecule type" value="Genomic_DNA"/>
</dbReference>
<reference evidence="1" key="1">
    <citation type="journal article" date="2014" name="Front. Microbiol.">
        <title>High frequency of phylogenetically diverse reductive dehalogenase-homologous genes in deep subseafloor sedimentary metagenomes.</title>
        <authorList>
            <person name="Kawai M."/>
            <person name="Futagami T."/>
            <person name="Toyoda A."/>
            <person name="Takaki Y."/>
            <person name="Nishi S."/>
            <person name="Hori S."/>
            <person name="Arai W."/>
            <person name="Tsubouchi T."/>
            <person name="Morono Y."/>
            <person name="Uchiyama I."/>
            <person name="Ito T."/>
            <person name="Fujiyama A."/>
            <person name="Inagaki F."/>
            <person name="Takami H."/>
        </authorList>
    </citation>
    <scope>NUCLEOTIDE SEQUENCE</scope>
    <source>
        <strain evidence="1">Expedition CK06-06</strain>
    </source>
</reference>
<evidence type="ECO:0000313" key="1">
    <source>
        <dbReference type="EMBL" id="GAH83989.1"/>
    </source>
</evidence>
<proteinExistence type="predicted"/>
<comment type="caution">
    <text evidence="1">The sequence shown here is derived from an EMBL/GenBank/DDBJ whole genome shotgun (WGS) entry which is preliminary data.</text>
</comment>
<feature type="non-terminal residue" evidence="1">
    <location>
        <position position="1"/>
    </location>
</feature>
<sequence length="67" mass="7816">VWARIPVLVFSATRADASDPEVGFSDEEIYSELKKDYQFRSVRVYQATCGNTMEAFELWKKSNNTRY</sequence>
<name>X1K166_9ZZZZ</name>
<gene>
    <name evidence="1" type="ORF">S03H2_66836</name>
</gene>
<dbReference type="AlphaFoldDB" id="X1K166"/>